<evidence type="ECO:0000256" key="2">
    <source>
        <dbReference type="ARBA" id="ARBA00022692"/>
    </source>
</evidence>
<feature type="compositionally biased region" description="Polar residues" evidence="6">
    <location>
        <begin position="52"/>
        <end position="62"/>
    </location>
</feature>
<evidence type="ECO:0000256" key="3">
    <source>
        <dbReference type="ARBA" id="ARBA00022989"/>
    </source>
</evidence>
<dbReference type="OrthoDB" id="74314at2759"/>
<dbReference type="Pfam" id="PF06398">
    <property type="entry name" value="Pex24p"/>
    <property type="match status" value="1"/>
</dbReference>
<dbReference type="Proteomes" id="UP000191024">
    <property type="component" value="Chromosome B"/>
</dbReference>
<reference evidence="9 10" key="1">
    <citation type="submission" date="2016-03" db="EMBL/GenBank/DDBJ databases">
        <authorList>
            <person name="Devillers H."/>
        </authorList>
    </citation>
    <scope>NUCLEOTIDE SEQUENCE [LARGE SCALE GENOMIC DNA]</scope>
    <source>
        <strain evidence="9">CBS 11717</strain>
    </source>
</reference>
<accession>A0A1G4IVC4</accession>
<keyword evidence="10" id="KW-1185">Reference proteome</keyword>
<dbReference type="PANTHER" id="PTHR28304">
    <property type="entry name" value="PEROXISOMAL MEMBRANE PROTEIN PEX29"/>
    <property type="match status" value="1"/>
</dbReference>
<dbReference type="InterPro" id="IPR052816">
    <property type="entry name" value="Peroxisomal_Membrane_PEX28-32"/>
</dbReference>
<protein>
    <submittedName>
        <fullName evidence="9">LAMI_0B04170g1_1</fullName>
    </submittedName>
</protein>
<evidence type="ECO:0000256" key="1">
    <source>
        <dbReference type="ARBA" id="ARBA00004585"/>
    </source>
</evidence>
<dbReference type="PANTHER" id="PTHR28304:SF2">
    <property type="entry name" value="PEROXISOMAL MEMBRANE PROTEIN PEX29"/>
    <property type="match status" value="1"/>
</dbReference>
<feature type="domain" description="TECPR1-like DysF" evidence="8">
    <location>
        <begin position="115"/>
        <end position="464"/>
    </location>
</feature>
<keyword evidence="3 7" id="KW-1133">Transmembrane helix</keyword>
<proteinExistence type="predicted"/>
<evidence type="ECO:0000256" key="6">
    <source>
        <dbReference type="SAM" id="MobiDB-lite"/>
    </source>
</evidence>
<gene>
    <name evidence="9" type="ORF">LAMI_0B04170G</name>
</gene>
<keyword evidence="5" id="KW-0576">Peroxisome</keyword>
<keyword evidence="4 7" id="KW-0472">Membrane</keyword>
<feature type="compositionally biased region" description="Low complexity" evidence="6">
    <location>
        <begin position="36"/>
        <end position="45"/>
    </location>
</feature>
<dbReference type="STRING" id="1230905.A0A1G4IVC4"/>
<feature type="compositionally biased region" description="Low complexity" evidence="6">
    <location>
        <begin position="519"/>
        <end position="538"/>
    </location>
</feature>
<evidence type="ECO:0000256" key="4">
    <source>
        <dbReference type="ARBA" id="ARBA00023136"/>
    </source>
</evidence>
<feature type="transmembrane region" description="Helical" evidence="7">
    <location>
        <begin position="292"/>
        <end position="310"/>
    </location>
</feature>
<name>A0A1G4IVC4_9SACH</name>
<organism evidence="9 10">
    <name type="scientific">Lachancea mirantina</name>
    <dbReference type="NCBI Taxonomy" id="1230905"/>
    <lineage>
        <taxon>Eukaryota</taxon>
        <taxon>Fungi</taxon>
        <taxon>Dikarya</taxon>
        <taxon>Ascomycota</taxon>
        <taxon>Saccharomycotina</taxon>
        <taxon>Saccharomycetes</taxon>
        <taxon>Saccharomycetales</taxon>
        <taxon>Saccharomycetaceae</taxon>
        <taxon>Lachancea</taxon>
    </lineage>
</organism>
<evidence type="ECO:0000256" key="7">
    <source>
        <dbReference type="SAM" id="Phobius"/>
    </source>
</evidence>
<feature type="region of interest" description="Disordered" evidence="6">
    <location>
        <begin position="1"/>
        <end position="62"/>
    </location>
</feature>
<evidence type="ECO:0000313" key="10">
    <source>
        <dbReference type="Proteomes" id="UP000191024"/>
    </source>
</evidence>
<evidence type="ECO:0000313" key="9">
    <source>
        <dbReference type="EMBL" id="SCU80923.1"/>
    </source>
</evidence>
<evidence type="ECO:0000259" key="8">
    <source>
        <dbReference type="Pfam" id="PF06398"/>
    </source>
</evidence>
<feature type="region of interest" description="Disordered" evidence="6">
    <location>
        <begin position="469"/>
        <end position="547"/>
    </location>
</feature>
<feature type="transmembrane region" description="Helical" evidence="7">
    <location>
        <begin position="267"/>
        <end position="285"/>
    </location>
</feature>
<dbReference type="GO" id="GO:0005778">
    <property type="term" value="C:peroxisomal membrane"/>
    <property type="evidence" value="ECO:0007669"/>
    <property type="project" value="UniProtKB-SubCell"/>
</dbReference>
<keyword evidence="2 7" id="KW-0812">Transmembrane</keyword>
<dbReference type="InterPro" id="IPR010482">
    <property type="entry name" value="TECPR1-like_DysF"/>
</dbReference>
<evidence type="ECO:0000256" key="5">
    <source>
        <dbReference type="ARBA" id="ARBA00023140"/>
    </source>
</evidence>
<dbReference type="GO" id="GO:0007031">
    <property type="term" value="P:peroxisome organization"/>
    <property type="evidence" value="ECO:0007669"/>
    <property type="project" value="TreeGrafter"/>
</dbReference>
<sequence length="562" mass="62770">MDSVAGFFWDDTSSKSDIKASTSNKNSDDPTEDSMTGRTVTSTTTDGKMTDSKTPTFKNNTVQSSHGLTGNLGSMGQQLLAEKLVEKIIYLALPASSELAVDTIENRVEAGKNRPGLSVQIMSRNFMQLNSRLGFPFMIIDEIIKVFSWSNTSYTLCIMSFFSLAVLKPLPMLLSGPIFYLLFGVMVPQYMKIHKPDPNTAFEVNPIPAPGEPLLRATVPGPVPEFSKEFILNLTDLQNHMLIYVVVFDFINKVLASFAFFTDESVSAVAFLSLLIIALFNALFIESISAVLPVKGIILAFGWTFALAMYPANRERLFTKAYSEETRLRFLVLTNKFEQMANSYFNYYEPRERRWACILELQKFNENQKEWEPAGYSTDPYTLFSDLRIAEKSLDANAKLINDVKPPVGWVWINGSKWILDLQSVRWVEQGFIDYVEVDVETKWVYDANFDGTRGEYRRRRWMRECVRSAQDESTVDATPDEDARCYPQAEGIGHSSGSEGVGADGLKKNSHKGSSTITKSESTGSLSSTASSMSDHSNVSAARRPSASAFKSLADFLSLSQ</sequence>
<comment type="subcellular location">
    <subcellularLocation>
        <location evidence="1">Peroxisome membrane</location>
        <topology evidence="1">Multi-pass membrane protein</topology>
    </subcellularLocation>
</comment>
<dbReference type="AlphaFoldDB" id="A0A1G4IVC4"/>
<dbReference type="EMBL" id="LT598464">
    <property type="protein sequence ID" value="SCU80923.1"/>
    <property type="molecule type" value="Genomic_DNA"/>
</dbReference>
<feature type="transmembrane region" description="Helical" evidence="7">
    <location>
        <begin position="241"/>
        <end position="261"/>
    </location>
</feature>